<name>A0A7G5XL38_9BACT</name>
<keyword evidence="1" id="KW-1133">Transmembrane helix</keyword>
<evidence type="ECO:0000313" key="2">
    <source>
        <dbReference type="EMBL" id="QNA46191.1"/>
    </source>
</evidence>
<gene>
    <name evidence="2" type="ORF">H4075_08420</name>
</gene>
<evidence type="ECO:0000313" key="3">
    <source>
        <dbReference type="Proteomes" id="UP000515344"/>
    </source>
</evidence>
<dbReference type="EMBL" id="CP060007">
    <property type="protein sequence ID" value="QNA46191.1"/>
    <property type="molecule type" value="Genomic_DNA"/>
</dbReference>
<dbReference type="SUPFAM" id="SSF48371">
    <property type="entry name" value="ARM repeat"/>
    <property type="match status" value="1"/>
</dbReference>
<dbReference type="AlphaFoldDB" id="A0A7G5XL38"/>
<evidence type="ECO:0008006" key="4">
    <source>
        <dbReference type="Google" id="ProtNLM"/>
    </source>
</evidence>
<accession>A0A7G5XL38</accession>
<keyword evidence="1" id="KW-0812">Transmembrane</keyword>
<keyword evidence="1" id="KW-0472">Membrane</keyword>
<dbReference type="Proteomes" id="UP000515344">
    <property type="component" value="Chromosome"/>
</dbReference>
<keyword evidence="3" id="KW-1185">Reference proteome</keyword>
<dbReference type="KEGG" id="lacs:H4075_08420"/>
<dbReference type="InterPro" id="IPR016024">
    <property type="entry name" value="ARM-type_fold"/>
</dbReference>
<proteinExistence type="predicted"/>
<feature type="transmembrane region" description="Helical" evidence="1">
    <location>
        <begin position="20"/>
        <end position="45"/>
    </location>
</feature>
<organism evidence="2 3">
    <name type="scientific">Lacibacter sediminis</name>
    <dbReference type="NCBI Taxonomy" id="2760713"/>
    <lineage>
        <taxon>Bacteria</taxon>
        <taxon>Pseudomonadati</taxon>
        <taxon>Bacteroidota</taxon>
        <taxon>Chitinophagia</taxon>
        <taxon>Chitinophagales</taxon>
        <taxon>Chitinophagaceae</taxon>
        <taxon>Lacibacter</taxon>
    </lineage>
</organism>
<dbReference type="RefSeq" id="WP_182805891.1">
    <property type="nucleotide sequence ID" value="NZ_CP060007.1"/>
</dbReference>
<evidence type="ECO:0000256" key="1">
    <source>
        <dbReference type="SAM" id="Phobius"/>
    </source>
</evidence>
<reference evidence="3" key="1">
    <citation type="submission" date="2020-08" db="EMBL/GenBank/DDBJ databases">
        <title>Lacibacter sp. S13-6-6 genome sequencing.</title>
        <authorList>
            <person name="Jin L."/>
        </authorList>
    </citation>
    <scope>NUCLEOTIDE SEQUENCE [LARGE SCALE GENOMIC DNA]</scope>
    <source>
        <strain evidence="3">S13-6-6</strain>
    </source>
</reference>
<sequence>MEMEFKMAAQQVLDVFIQPVHLMLAMFIFIAIITVVIFFILVYLIRRTARSYRRAQLRETYSSLISELALCETENELQEFLALSSTQEQLHLLLNDAYSRKVLVSELLKTVKNMSGTAALNICWFYEKAGLDNDSLTRLQEGAWHVKARAIQELSGLQQKKYITKIYRLTNHPDELVRNEARTAVVKLTGFDGLRFLDVVSYPLTEWQQLCLLYELSLHGSRAFEQAPRWLQSKNNSVVEFTLRLVEVYKLYELYPNVIACLHHPAKIVRKKALAALNEIYDSTANELLVEMYTKEDADVQVQILKLLQEHGGEAEQFFLLQQLIHPQQEIKVAAARAIFHTQPEAERLLKQQVDEESYPWTVLLPQLKQEVAL</sequence>
<dbReference type="Gene3D" id="1.25.10.10">
    <property type="entry name" value="Leucine-rich Repeat Variant"/>
    <property type="match status" value="1"/>
</dbReference>
<protein>
    <recommendedName>
        <fullName evidence="4">HEAT repeat domain-containing protein</fullName>
    </recommendedName>
</protein>
<dbReference type="InterPro" id="IPR011989">
    <property type="entry name" value="ARM-like"/>
</dbReference>